<dbReference type="AlphaFoldDB" id="A0A0N4ZDK3"/>
<name>A0A0N4ZDK3_PARTI</name>
<evidence type="ECO:0000256" key="1">
    <source>
        <dbReference type="SAM" id="SignalP"/>
    </source>
</evidence>
<keyword evidence="1" id="KW-0732">Signal</keyword>
<organism evidence="2 3">
    <name type="scientific">Parastrongyloides trichosuri</name>
    <name type="common">Possum-specific nematode worm</name>
    <dbReference type="NCBI Taxonomy" id="131310"/>
    <lineage>
        <taxon>Eukaryota</taxon>
        <taxon>Metazoa</taxon>
        <taxon>Ecdysozoa</taxon>
        <taxon>Nematoda</taxon>
        <taxon>Chromadorea</taxon>
        <taxon>Rhabditida</taxon>
        <taxon>Tylenchina</taxon>
        <taxon>Panagrolaimomorpha</taxon>
        <taxon>Strongyloidoidea</taxon>
        <taxon>Strongyloididae</taxon>
        <taxon>Parastrongyloides</taxon>
    </lineage>
</organism>
<sequence length="166" mass="19416">MMLLLYFLLLLFSYQIKAANKCYRCASEHMILQWEKYMPIHNGMSGVADPHCNDNDYEHEIISCNGPCLLLNATAIDRKGNKVFLGVLRDCQTAYWRNPVEVGNKEKECKIRDKRLGGYKVKAEYCFCNSSFCNGITYKHDEVVSYKKYSRHHHSLVCFYHFHSIK</sequence>
<dbReference type="WBParaSite" id="PTRK_0000566600.1">
    <property type="protein sequence ID" value="PTRK_0000566600.1"/>
    <property type="gene ID" value="PTRK_0000566600"/>
</dbReference>
<reference evidence="3" key="1">
    <citation type="submission" date="2017-02" db="UniProtKB">
        <authorList>
            <consortium name="WormBaseParasite"/>
        </authorList>
    </citation>
    <scope>IDENTIFICATION</scope>
</reference>
<feature type="signal peptide" evidence="1">
    <location>
        <begin position="1"/>
        <end position="18"/>
    </location>
</feature>
<keyword evidence="2" id="KW-1185">Reference proteome</keyword>
<accession>A0A0N4ZDK3</accession>
<dbReference type="Proteomes" id="UP000038045">
    <property type="component" value="Unplaced"/>
</dbReference>
<proteinExistence type="predicted"/>
<protein>
    <submittedName>
        <fullName evidence="3">Protein sleepless</fullName>
    </submittedName>
</protein>
<evidence type="ECO:0000313" key="2">
    <source>
        <dbReference type="Proteomes" id="UP000038045"/>
    </source>
</evidence>
<feature type="chain" id="PRO_5005891545" evidence="1">
    <location>
        <begin position="19"/>
        <end position="166"/>
    </location>
</feature>
<evidence type="ECO:0000313" key="3">
    <source>
        <dbReference type="WBParaSite" id="PTRK_0000566600.1"/>
    </source>
</evidence>